<keyword evidence="8" id="KW-0862">Zinc</keyword>
<dbReference type="Bgee" id="ENSMGAG00000006696">
    <property type="expression patterns" value="Expressed in pancreas and 15 other cell types or tissues"/>
</dbReference>
<feature type="domain" description="C2H2-type" evidence="17">
    <location>
        <begin position="681"/>
        <end position="709"/>
    </location>
</feature>
<dbReference type="FunFam" id="3.30.160.60:FF:001061">
    <property type="entry name" value="zinc finger and BTB domain-containing protein 40"/>
    <property type="match status" value="1"/>
</dbReference>
<dbReference type="InterPro" id="IPR013087">
    <property type="entry name" value="Znf_C2H2_type"/>
</dbReference>
<organism evidence="18 19">
    <name type="scientific">Meleagris gallopavo</name>
    <name type="common">Wild turkey</name>
    <dbReference type="NCBI Taxonomy" id="9103"/>
    <lineage>
        <taxon>Eukaryota</taxon>
        <taxon>Metazoa</taxon>
        <taxon>Chordata</taxon>
        <taxon>Craniata</taxon>
        <taxon>Vertebrata</taxon>
        <taxon>Euteleostomi</taxon>
        <taxon>Archelosauria</taxon>
        <taxon>Archosauria</taxon>
        <taxon>Dinosauria</taxon>
        <taxon>Saurischia</taxon>
        <taxon>Theropoda</taxon>
        <taxon>Coelurosauria</taxon>
        <taxon>Aves</taxon>
        <taxon>Neognathae</taxon>
        <taxon>Galloanserae</taxon>
        <taxon>Galliformes</taxon>
        <taxon>Phasianidae</taxon>
        <taxon>Meleagridinae</taxon>
        <taxon>Meleagris</taxon>
    </lineage>
</organism>
<dbReference type="FunFam" id="3.30.160.60:FF:001143">
    <property type="entry name" value="zinc finger and BTB domain-containing protein 40"/>
    <property type="match status" value="1"/>
</dbReference>
<evidence type="ECO:0000256" key="15">
    <source>
        <dbReference type="SAM" id="MobiDB-lite"/>
    </source>
</evidence>
<evidence type="ECO:0000256" key="10">
    <source>
        <dbReference type="ARBA" id="ARBA00023015"/>
    </source>
</evidence>
<keyword evidence="6" id="KW-0677">Repeat</keyword>
<evidence type="ECO:0000259" key="16">
    <source>
        <dbReference type="PROSITE" id="PS50097"/>
    </source>
</evidence>
<dbReference type="CDD" id="cd18225">
    <property type="entry name" value="BTB_POZ_ZBTB40"/>
    <property type="match status" value="1"/>
</dbReference>
<dbReference type="GO" id="GO:0003677">
    <property type="term" value="F:DNA binding"/>
    <property type="evidence" value="ECO:0007669"/>
    <property type="project" value="UniProtKB-KW"/>
</dbReference>
<evidence type="ECO:0000256" key="13">
    <source>
        <dbReference type="ARBA" id="ARBA00023242"/>
    </source>
</evidence>
<evidence type="ECO:0000256" key="6">
    <source>
        <dbReference type="ARBA" id="ARBA00022737"/>
    </source>
</evidence>
<keyword evidence="7 14" id="KW-0863">Zinc-finger</keyword>
<gene>
    <name evidence="18" type="primary">ZBTB40</name>
</gene>
<evidence type="ECO:0000256" key="7">
    <source>
        <dbReference type="ARBA" id="ARBA00022771"/>
    </source>
</evidence>
<dbReference type="Ensembl" id="ENSMGAT00000026561.1">
    <property type="protein sequence ID" value="ENSMGAP00000022735.1"/>
    <property type="gene ID" value="ENSMGAG00000006696.2"/>
</dbReference>
<feature type="domain" description="C2H2-type" evidence="17">
    <location>
        <begin position="613"/>
        <end position="643"/>
    </location>
</feature>
<dbReference type="GO" id="GO:0008270">
    <property type="term" value="F:zinc ion binding"/>
    <property type="evidence" value="ECO:0007669"/>
    <property type="project" value="UniProtKB-KW"/>
</dbReference>
<dbReference type="FunFam" id="3.30.160.60:FF:001792">
    <property type="entry name" value="Zinc finger and BTB domain-containing 40"/>
    <property type="match status" value="1"/>
</dbReference>
<feature type="domain" description="C2H2-type" evidence="17">
    <location>
        <begin position="949"/>
        <end position="977"/>
    </location>
</feature>
<dbReference type="FunFam" id="3.30.160.60:FF:003097">
    <property type="entry name" value="Zinc finger and BTB domain-containing 40"/>
    <property type="match status" value="1"/>
</dbReference>
<keyword evidence="10" id="KW-0805">Transcription regulation</keyword>
<name>A0A803XT89_MELGA</name>
<evidence type="ECO:0000256" key="4">
    <source>
        <dbReference type="ARBA" id="ARBA00022499"/>
    </source>
</evidence>
<evidence type="ECO:0000256" key="9">
    <source>
        <dbReference type="ARBA" id="ARBA00022843"/>
    </source>
</evidence>
<proteinExistence type="inferred from homology"/>
<evidence type="ECO:0000256" key="1">
    <source>
        <dbReference type="ARBA" id="ARBA00003767"/>
    </source>
</evidence>
<comment type="similarity">
    <text evidence="3">Belongs to the krueppel C2H2-type zinc-finger protein family.</text>
</comment>
<dbReference type="InterPro" id="IPR011333">
    <property type="entry name" value="SKP1/BTB/POZ_sf"/>
</dbReference>
<dbReference type="FunFam" id="3.30.710.10:FF:000058">
    <property type="entry name" value="Zinc finger and BTB domain containing 40"/>
    <property type="match status" value="1"/>
</dbReference>
<dbReference type="PROSITE" id="PS50157">
    <property type="entry name" value="ZINC_FINGER_C2H2_2"/>
    <property type="match status" value="12"/>
</dbReference>
<feature type="domain" description="C2H2-type" evidence="17">
    <location>
        <begin position="767"/>
        <end position="794"/>
    </location>
</feature>
<dbReference type="InterPro" id="IPR036236">
    <property type="entry name" value="Znf_C2H2_sf"/>
</dbReference>
<keyword evidence="13" id="KW-0539">Nucleus</keyword>
<dbReference type="FunFam" id="3.30.160.60:FF:001640">
    <property type="entry name" value="Zinc finger and BTB domain containing 40"/>
    <property type="match status" value="1"/>
</dbReference>
<evidence type="ECO:0000256" key="14">
    <source>
        <dbReference type="PROSITE-ProRule" id="PRU00042"/>
    </source>
</evidence>
<dbReference type="PANTHER" id="PTHR24394:SF0">
    <property type="entry name" value="ZINC FINGER AND BTB DOMAIN-CONTAINING PROTEIN 40"/>
    <property type="match status" value="1"/>
</dbReference>
<feature type="compositionally biased region" description="Basic and acidic residues" evidence="15">
    <location>
        <begin position="584"/>
        <end position="605"/>
    </location>
</feature>
<evidence type="ECO:0000256" key="8">
    <source>
        <dbReference type="ARBA" id="ARBA00022833"/>
    </source>
</evidence>
<feature type="domain" description="C2H2-type" evidence="17">
    <location>
        <begin position="824"/>
        <end position="852"/>
    </location>
</feature>
<reference evidence="18" key="3">
    <citation type="submission" date="2025-09" db="UniProtKB">
        <authorList>
            <consortium name="Ensembl"/>
        </authorList>
    </citation>
    <scope>IDENTIFICATION</scope>
</reference>
<feature type="region of interest" description="Disordered" evidence="15">
    <location>
        <begin position="130"/>
        <end position="169"/>
    </location>
</feature>
<feature type="domain" description="C2H2-type" evidence="17">
    <location>
        <begin position="852"/>
        <end position="879"/>
    </location>
</feature>
<dbReference type="InterPro" id="IPR030404">
    <property type="entry name" value="ZBTB40_BTB_POZ_dom"/>
</dbReference>
<accession>A0A803XT89</accession>
<keyword evidence="12" id="KW-0804">Transcription</keyword>
<feature type="domain" description="BTB" evidence="16">
    <location>
        <begin position="24"/>
        <end position="87"/>
    </location>
</feature>
<protein>
    <submittedName>
        <fullName evidence="18">Zinc finger and BTB domain containing 40</fullName>
    </submittedName>
</protein>
<evidence type="ECO:0000259" key="17">
    <source>
        <dbReference type="PROSITE" id="PS50157"/>
    </source>
</evidence>
<keyword evidence="4" id="KW-1017">Isopeptide bond</keyword>
<dbReference type="FunFam" id="3.30.160.60:FF:000696">
    <property type="entry name" value="Zinc finger and BTB domain containing 40"/>
    <property type="match status" value="1"/>
</dbReference>
<comment type="subcellular location">
    <subcellularLocation>
        <location evidence="2">Nucleus</location>
    </subcellularLocation>
</comment>
<dbReference type="GO" id="GO:0000981">
    <property type="term" value="F:DNA-binding transcription factor activity, RNA polymerase II-specific"/>
    <property type="evidence" value="ECO:0007669"/>
    <property type="project" value="TreeGrafter"/>
</dbReference>
<keyword evidence="5" id="KW-0479">Metal-binding</keyword>
<feature type="domain" description="C2H2-type" evidence="17">
    <location>
        <begin position="992"/>
        <end position="1015"/>
    </location>
</feature>
<comment type="function">
    <text evidence="1">May be involved in transcriptional regulation.</text>
</comment>
<dbReference type="PANTHER" id="PTHR24394">
    <property type="entry name" value="ZINC FINGER PROTEIN"/>
    <property type="match status" value="1"/>
</dbReference>
<dbReference type="GO" id="GO:0005634">
    <property type="term" value="C:nucleus"/>
    <property type="evidence" value="ECO:0007669"/>
    <property type="project" value="UniProtKB-SubCell"/>
</dbReference>
<dbReference type="FunFam" id="3.30.160.60:FF:000917">
    <property type="entry name" value="Zinc finger and BTB domain containing 40"/>
    <property type="match status" value="1"/>
</dbReference>
<dbReference type="Gene3D" id="3.30.160.60">
    <property type="entry name" value="Classic Zinc Finger"/>
    <property type="match status" value="9"/>
</dbReference>
<dbReference type="FunFam" id="3.30.160.60:FF:000645">
    <property type="entry name" value="Zinc finger and BTB domain containing 40"/>
    <property type="match status" value="1"/>
</dbReference>
<keyword evidence="9" id="KW-0832">Ubl conjugation</keyword>
<feature type="domain" description="C2H2-type" evidence="17">
    <location>
        <begin position="710"/>
        <end position="737"/>
    </location>
</feature>
<feature type="region of interest" description="Disordered" evidence="15">
    <location>
        <begin position="583"/>
        <end position="605"/>
    </location>
</feature>
<sequence>MELPSYSKQLLQQLYTLCKEQQFCDCTIFVGTVHFRAHKVVLAAASLLFKSLLDSTDTISIDASVVTPEEFALLLEMMYTGKLPTGKHNFTKVIFVSDSLQMFDVAVSCKTLLRDLISCSTQDQVEVSAHAADSSGSSAEADNLPQSEKPAAEGKTDALHPSGPGEAEMEADISLPEQELTVNHTWLHQDVMLSSSGSLQEDSGSRAAQPACTQRGCCVEVEPAEPLEKKGRVSGSAAESKSCKLDFFLRYESVFSEALSDAQAVLRRLEECREIDASQREVVLNCCEGKSQMGAMDSLLRKVEEEKTLKAESLVKLLRAVKASFPGLHLLLDSLEVKANISDGKAKWSLEDYGAQLLRRYQERLVEHLTDTQTLLRGISAAQSLAPADREAMEQIVKCETGSGGFISLVSAALEEQSLSVSVVWQLLLAVREAEQPLNVLMEEIQKEPGAELFFQAVATSESTAIEIILRHSELISEAIKQRANMEGLAPGEAGLTEAVKELLSISAQKKSSEASLKAALSTAQEKSVPAIKICQLLCNVHESFPDLQPVMQELGHVGLLTEGSGEKPGIRKWKVNSESQVEALDKEEDKAGGAAIKEPKEPEEKASSKKNFICKACEKSFHFYCRLKVHMKRCRVARGKQIQCKECTEVKSTKEELEKHQLEVHGEVGMAKKKKKRLPVTCDICGREFAHASGMQYHKLTEHFDEKPFSCEKCGAKFAANSTLKNHLRLHTGDRPFVCKHCLMTFMQASALAYHTKKKHSEGKMYACQYCDAVFAQSIELSRHVRTHTGDKPYVCRECGKGFRQANGLSIHLRSFHNIEDPYDCRKCRMSFATLQEHRKHIHEVHSREYHPCPDCSKVFSAPSLLERHMVTHVGGKPFSCGICNKTYQQLSGLWYHNRTHHPDVFAAQNHRSSKFSSLQCSSCDKSFSSTAAHRRHVKAEHSDVKFHDCEMCKEQFPTLALLQVHMKCRHSGTLQHHVTTEHFKQAESTFTCGLCGELFTSQGELEGHCSTEHPKVIFTEAQVTTAQIVQVIQTSEQGAAEHIISFDEAQLTGSQVFVTLPESQASQAGSELVTVSMEDLFDDKVTLICEETK</sequence>
<dbReference type="OrthoDB" id="9931612at2759"/>
<feature type="compositionally biased region" description="Low complexity" evidence="15">
    <location>
        <begin position="130"/>
        <end position="141"/>
    </location>
</feature>
<dbReference type="AlphaFoldDB" id="A0A803XT89"/>
<evidence type="ECO:0000313" key="19">
    <source>
        <dbReference type="Proteomes" id="UP000001645"/>
    </source>
</evidence>
<feature type="domain" description="C2H2-type" evidence="17">
    <location>
        <begin position="738"/>
        <end position="766"/>
    </location>
</feature>
<evidence type="ECO:0000256" key="2">
    <source>
        <dbReference type="ARBA" id="ARBA00004123"/>
    </source>
</evidence>
<dbReference type="InterPro" id="IPR000210">
    <property type="entry name" value="BTB/POZ_dom"/>
</dbReference>
<feature type="domain" description="C2H2-type" evidence="17">
    <location>
        <begin position="795"/>
        <end position="823"/>
    </location>
</feature>
<evidence type="ECO:0000256" key="12">
    <source>
        <dbReference type="ARBA" id="ARBA00023163"/>
    </source>
</evidence>
<dbReference type="PROSITE" id="PS50097">
    <property type="entry name" value="BTB"/>
    <property type="match status" value="1"/>
</dbReference>
<evidence type="ECO:0000313" key="18">
    <source>
        <dbReference type="Ensembl" id="ENSMGAP00000022735.1"/>
    </source>
</evidence>
<dbReference type="Pfam" id="PF00651">
    <property type="entry name" value="BTB"/>
    <property type="match status" value="1"/>
</dbReference>
<dbReference type="SMART" id="SM00355">
    <property type="entry name" value="ZnF_C2H2"/>
    <property type="match status" value="13"/>
</dbReference>
<keyword evidence="11" id="KW-0238">DNA-binding</keyword>
<keyword evidence="19" id="KW-1185">Reference proteome</keyword>
<dbReference type="SMART" id="SM00225">
    <property type="entry name" value="BTB"/>
    <property type="match status" value="1"/>
</dbReference>
<dbReference type="Pfam" id="PF00096">
    <property type="entry name" value="zf-C2H2"/>
    <property type="match status" value="4"/>
</dbReference>
<dbReference type="PROSITE" id="PS00028">
    <property type="entry name" value="ZINC_FINGER_C2H2_1"/>
    <property type="match status" value="10"/>
</dbReference>
<dbReference type="SUPFAM" id="SSF54695">
    <property type="entry name" value="POZ domain"/>
    <property type="match status" value="1"/>
</dbReference>
<evidence type="ECO:0000256" key="3">
    <source>
        <dbReference type="ARBA" id="ARBA00006991"/>
    </source>
</evidence>
<feature type="domain" description="C2H2-type" evidence="17">
    <location>
        <begin position="880"/>
        <end position="902"/>
    </location>
</feature>
<feature type="domain" description="C2H2-type" evidence="17">
    <location>
        <begin position="920"/>
        <end position="948"/>
    </location>
</feature>
<evidence type="ECO:0000256" key="11">
    <source>
        <dbReference type="ARBA" id="ARBA00023125"/>
    </source>
</evidence>
<reference evidence="18" key="2">
    <citation type="submission" date="2025-08" db="UniProtKB">
        <authorList>
            <consortium name="Ensembl"/>
        </authorList>
    </citation>
    <scope>IDENTIFICATION</scope>
</reference>
<dbReference type="Gene3D" id="3.30.710.10">
    <property type="entry name" value="Potassium Channel Kv1.1, Chain A"/>
    <property type="match status" value="1"/>
</dbReference>
<dbReference type="SUPFAM" id="SSF57667">
    <property type="entry name" value="beta-beta-alpha zinc fingers"/>
    <property type="match status" value="5"/>
</dbReference>
<dbReference type="FunFam" id="3.30.160.60:FF:000909">
    <property type="entry name" value="zinc finger and BTB domain-containing protein 40"/>
    <property type="match status" value="1"/>
</dbReference>
<evidence type="ECO:0000256" key="5">
    <source>
        <dbReference type="ARBA" id="ARBA00022723"/>
    </source>
</evidence>
<reference evidence="18 19" key="1">
    <citation type="journal article" date="2010" name="PLoS Biol.">
        <title>Multi-platform next-generation sequencing of the domestic turkey (Meleagris gallopavo): genome assembly and analysis.</title>
        <authorList>
            <person name="Dalloul R.A."/>
            <person name="Long J.A."/>
            <person name="Zimin A.V."/>
            <person name="Aslam L."/>
            <person name="Beal K."/>
            <person name="Blomberg L.A."/>
            <person name="Bouffard P."/>
            <person name="Burt D.W."/>
            <person name="Crasta O."/>
            <person name="Crooijmans R.P."/>
            <person name="Cooper K."/>
            <person name="Coulombe R.A."/>
            <person name="De S."/>
            <person name="Delany M.E."/>
            <person name="Dodgson J.B."/>
            <person name="Dong J.J."/>
            <person name="Evans C."/>
            <person name="Frederickson K.M."/>
            <person name="Flicek P."/>
            <person name="Florea L."/>
            <person name="Folkerts O."/>
            <person name="Groenen M.A."/>
            <person name="Harkins T.T."/>
            <person name="Herrero J."/>
            <person name="Hoffmann S."/>
            <person name="Megens H.J."/>
            <person name="Jiang A."/>
            <person name="de Jong P."/>
            <person name="Kaiser P."/>
            <person name="Kim H."/>
            <person name="Kim K.W."/>
            <person name="Kim S."/>
            <person name="Langenberger D."/>
            <person name="Lee M.K."/>
            <person name="Lee T."/>
            <person name="Mane S."/>
            <person name="Marcais G."/>
            <person name="Marz M."/>
            <person name="McElroy A.P."/>
            <person name="Modise T."/>
            <person name="Nefedov M."/>
            <person name="Notredame C."/>
            <person name="Paton I.R."/>
            <person name="Payne W.S."/>
            <person name="Pertea G."/>
            <person name="Prickett D."/>
            <person name="Puiu D."/>
            <person name="Qioa D."/>
            <person name="Raineri E."/>
            <person name="Ruffier M."/>
            <person name="Salzberg S.L."/>
            <person name="Schatz M.C."/>
            <person name="Scheuring C."/>
            <person name="Schmidt C.J."/>
            <person name="Schroeder S."/>
            <person name="Searle S.M."/>
            <person name="Smith E.J."/>
            <person name="Smith J."/>
            <person name="Sonstegard T.S."/>
            <person name="Stadler P.F."/>
            <person name="Tafer H."/>
            <person name="Tu Z.J."/>
            <person name="Van Tassell C.P."/>
            <person name="Vilella A.J."/>
            <person name="Williams K.P."/>
            <person name="Yorke J.A."/>
            <person name="Zhang L."/>
            <person name="Zhang H.B."/>
            <person name="Zhang X."/>
            <person name="Zhang Y."/>
            <person name="Reed K.M."/>
        </authorList>
    </citation>
    <scope>NUCLEOTIDE SEQUENCE [LARGE SCALE GENOMIC DNA]</scope>
</reference>
<dbReference type="GeneTree" id="ENSGT00930000151052"/>
<dbReference type="Proteomes" id="UP000001645">
    <property type="component" value="Chromosome 23"/>
</dbReference>